<evidence type="ECO:0000259" key="1">
    <source>
        <dbReference type="Pfam" id="PF20276"/>
    </source>
</evidence>
<feature type="domain" description="ABC-three component systems C-terminal" evidence="1">
    <location>
        <begin position="215"/>
        <end position="444"/>
    </location>
</feature>
<dbReference type="EMBL" id="JAUSWN010000005">
    <property type="protein sequence ID" value="MDQ0479102.1"/>
    <property type="molecule type" value="Genomic_DNA"/>
</dbReference>
<name>A0ABU0JPT3_HATLI</name>
<accession>A0ABU0JPT3</accession>
<keyword evidence="3" id="KW-1185">Reference proteome</keyword>
<gene>
    <name evidence="2" type="ORF">QOZ93_000831</name>
</gene>
<organism evidence="2 3">
    <name type="scientific">Hathewaya limosa</name>
    <name type="common">Clostridium limosum</name>
    <dbReference type="NCBI Taxonomy" id="1536"/>
    <lineage>
        <taxon>Bacteria</taxon>
        <taxon>Bacillati</taxon>
        <taxon>Bacillota</taxon>
        <taxon>Clostridia</taxon>
        <taxon>Eubacteriales</taxon>
        <taxon>Clostridiaceae</taxon>
        <taxon>Hathewaya</taxon>
    </lineage>
</organism>
<protein>
    <recommendedName>
        <fullName evidence="1">ABC-three component systems C-terminal domain-containing protein</fullName>
    </recommendedName>
</protein>
<evidence type="ECO:0000313" key="3">
    <source>
        <dbReference type="Proteomes" id="UP001224418"/>
    </source>
</evidence>
<dbReference type="Pfam" id="PF20276">
    <property type="entry name" value="CTD1"/>
    <property type="match status" value="1"/>
</dbReference>
<reference evidence="2 3" key="1">
    <citation type="submission" date="2023-07" db="EMBL/GenBank/DDBJ databases">
        <title>Genomic Encyclopedia of Type Strains, Phase IV (KMG-IV): sequencing the most valuable type-strain genomes for metagenomic binning, comparative biology and taxonomic classification.</title>
        <authorList>
            <person name="Goeker M."/>
        </authorList>
    </citation>
    <scope>NUCLEOTIDE SEQUENCE [LARGE SCALE GENOMIC DNA]</scope>
    <source>
        <strain evidence="2 3">DSM 1400</strain>
    </source>
</reference>
<comment type="caution">
    <text evidence="2">The sequence shown here is derived from an EMBL/GenBank/DDBJ whole genome shotgun (WGS) entry which is preliminary data.</text>
</comment>
<sequence length="502" mass="60148">MFYHKFEAISSWYGYEYQGVLAIYYTLKKINKLINKKMDIYKIKDKVSGYSVELEYMEDFSIKFNKQYESFHQVKSGTSKLKKDDVMDTYMKLLEFDFQKQKDIKGYFHVNVKNKLAPIKNELINCIKKDLLELKDKLGDLKRKDSIDFRSSKKGGSIQILKDYMNDVKCDKNDIDKRNKCIDELICNLDEIINHYFSSENKYKSIINQLVEYEETFENIDDIERQIYSEINKLHKSTIDHEFKTNNKSYQEKELCRLGCLINKHIDDRHSGVKVREILFKDFIDIFDEDLNNWGVNIEYYDYMYRKQLYKYFNEYKIEKEENNECENCNEKCYLEKQSLFISKLSQKHFKIFLDNIHIGKRDNFFSFPSYDEIRKTIFESMCENHKIGKEEKLNIGIVKDNSSYWVIANLDNKNRTFMRKLFDNDNNNINILRDADILITDDISIKELNAARQQYMHIPEDELKRVIDIDGTGKENKTNNNYTQIRVKSVVKLKEVKEELL</sequence>
<dbReference type="RefSeq" id="WP_307355210.1">
    <property type="nucleotide sequence ID" value="NZ_BAAACJ010000009.1"/>
</dbReference>
<proteinExistence type="predicted"/>
<evidence type="ECO:0000313" key="2">
    <source>
        <dbReference type="EMBL" id="MDQ0479102.1"/>
    </source>
</evidence>
<dbReference type="Proteomes" id="UP001224418">
    <property type="component" value="Unassembled WGS sequence"/>
</dbReference>
<dbReference type="InterPro" id="IPR046920">
    <property type="entry name" value="ABC-3C_CTD1"/>
</dbReference>